<gene>
    <name evidence="2" type="ORF">Sjap_006904</name>
</gene>
<protein>
    <submittedName>
        <fullName evidence="2">Uncharacterized protein</fullName>
    </submittedName>
</protein>
<dbReference type="AlphaFoldDB" id="A0AAP0K6P8"/>
<feature type="region of interest" description="Disordered" evidence="1">
    <location>
        <begin position="1"/>
        <end position="36"/>
    </location>
</feature>
<keyword evidence="3" id="KW-1185">Reference proteome</keyword>
<name>A0AAP0K6P8_9MAGN</name>
<reference evidence="2 3" key="1">
    <citation type="submission" date="2024-01" db="EMBL/GenBank/DDBJ databases">
        <title>Genome assemblies of Stephania.</title>
        <authorList>
            <person name="Yang L."/>
        </authorList>
    </citation>
    <scope>NUCLEOTIDE SEQUENCE [LARGE SCALE GENOMIC DNA]</scope>
    <source>
        <strain evidence="2">QJT</strain>
        <tissue evidence="2">Leaf</tissue>
    </source>
</reference>
<evidence type="ECO:0000256" key="1">
    <source>
        <dbReference type="SAM" id="MobiDB-lite"/>
    </source>
</evidence>
<feature type="compositionally biased region" description="Low complexity" evidence="1">
    <location>
        <begin position="21"/>
        <end position="35"/>
    </location>
</feature>
<sequence length="188" mass="20314">MAVRKAMSEVDDEAAVQRGASSSKSSNSTPSSASSFEVELQRKLIRETHELTNRFNSAFYSLRKAFAELGFLREENLKLRTKNLDLSTLVAERESELISSISNSSDRSVETKRNEREILVDLDPQSCYGNGTATAKAVSESRNVPKVISVRSNGFLALNKGRFAGGGSAPSKSKMCASLAPIGLFASG</sequence>
<evidence type="ECO:0000313" key="3">
    <source>
        <dbReference type="Proteomes" id="UP001417504"/>
    </source>
</evidence>
<dbReference type="EMBL" id="JBBNAE010000002">
    <property type="protein sequence ID" value="KAK9147001.1"/>
    <property type="molecule type" value="Genomic_DNA"/>
</dbReference>
<comment type="caution">
    <text evidence="2">The sequence shown here is derived from an EMBL/GenBank/DDBJ whole genome shotgun (WGS) entry which is preliminary data.</text>
</comment>
<proteinExistence type="predicted"/>
<evidence type="ECO:0000313" key="2">
    <source>
        <dbReference type="EMBL" id="KAK9147001.1"/>
    </source>
</evidence>
<accession>A0AAP0K6P8</accession>
<dbReference type="Proteomes" id="UP001417504">
    <property type="component" value="Unassembled WGS sequence"/>
</dbReference>
<organism evidence="2 3">
    <name type="scientific">Stephania japonica</name>
    <dbReference type="NCBI Taxonomy" id="461633"/>
    <lineage>
        <taxon>Eukaryota</taxon>
        <taxon>Viridiplantae</taxon>
        <taxon>Streptophyta</taxon>
        <taxon>Embryophyta</taxon>
        <taxon>Tracheophyta</taxon>
        <taxon>Spermatophyta</taxon>
        <taxon>Magnoliopsida</taxon>
        <taxon>Ranunculales</taxon>
        <taxon>Menispermaceae</taxon>
        <taxon>Menispermoideae</taxon>
        <taxon>Cissampelideae</taxon>
        <taxon>Stephania</taxon>
    </lineage>
</organism>